<dbReference type="EMBL" id="JAHHIF010000012">
    <property type="protein sequence ID" value="MBW4544983.1"/>
    <property type="molecule type" value="Genomic_DNA"/>
</dbReference>
<feature type="region of interest" description="Disordered" evidence="1">
    <location>
        <begin position="1"/>
        <end position="27"/>
    </location>
</feature>
<organism evidence="2 3">
    <name type="scientific">Symplocastrum torsivum CPER-KK1</name>
    <dbReference type="NCBI Taxonomy" id="450513"/>
    <lineage>
        <taxon>Bacteria</taxon>
        <taxon>Bacillati</taxon>
        <taxon>Cyanobacteriota</taxon>
        <taxon>Cyanophyceae</taxon>
        <taxon>Oscillatoriophycideae</taxon>
        <taxon>Oscillatoriales</taxon>
        <taxon>Microcoleaceae</taxon>
        <taxon>Symplocastrum</taxon>
    </lineage>
</organism>
<reference evidence="2" key="1">
    <citation type="submission" date="2021-05" db="EMBL/GenBank/DDBJ databases">
        <authorList>
            <person name="Pietrasiak N."/>
            <person name="Ward R."/>
            <person name="Stajich J.E."/>
            <person name="Kurbessoian T."/>
        </authorList>
    </citation>
    <scope>NUCLEOTIDE SEQUENCE</scope>
    <source>
        <strain evidence="2">CPER-KK1</strain>
    </source>
</reference>
<evidence type="ECO:0000256" key="1">
    <source>
        <dbReference type="SAM" id="MobiDB-lite"/>
    </source>
</evidence>
<evidence type="ECO:0000313" key="3">
    <source>
        <dbReference type="Proteomes" id="UP000753908"/>
    </source>
</evidence>
<name>A0A951PJR4_9CYAN</name>
<dbReference type="AlphaFoldDB" id="A0A951PJR4"/>
<protein>
    <submittedName>
        <fullName evidence="2">Uncharacterized protein</fullName>
    </submittedName>
</protein>
<evidence type="ECO:0000313" key="2">
    <source>
        <dbReference type="EMBL" id="MBW4544983.1"/>
    </source>
</evidence>
<dbReference type="Proteomes" id="UP000753908">
    <property type="component" value="Unassembled WGS sequence"/>
</dbReference>
<proteinExistence type="predicted"/>
<gene>
    <name evidence="2" type="ORF">KME25_11135</name>
</gene>
<feature type="compositionally biased region" description="Basic residues" evidence="1">
    <location>
        <begin position="1"/>
        <end position="18"/>
    </location>
</feature>
<comment type="caution">
    <text evidence="2">The sequence shown here is derived from an EMBL/GenBank/DDBJ whole genome shotgun (WGS) entry which is preliminary data.</text>
</comment>
<sequence length="124" mass="14160">MLRNISNKKGKLQHKRKATPQGLFTKSVAQVREETERKLGTSNQEIEDQLYNLKAAKEIENLIEQVIDGRKNSRQSVPNDLTQRDIATIRYLAGVYGLTDVAEAKLIAFVRDVKAVLMSRHKQR</sequence>
<reference evidence="2" key="2">
    <citation type="journal article" date="2022" name="Microbiol. Resour. Announc.">
        <title>Metagenome Sequencing to Explore Phylogenomics of Terrestrial Cyanobacteria.</title>
        <authorList>
            <person name="Ward R.D."/>
            <person name="Stajich J.E."/>
            <person name="Johansen J.R."/>
            <person name="Huntemann M."/>
            <person name="Clum A."/>
            <person name="Foster B."/>
            <person name="Foster B."/>
            <person name="Roux S."/>
            <person name="Palaniappan K."/>
            <person name="Varghese N."/>
            <person name="Mukherjee S."/>
            <person name="Reddy T.B.K."/>
            <person name="Daum C."/>
            <person name="Copeland A."/>
            <person name="Chen I.A."/>
            <person name="Ivanova N.N."/>
            <person name="Kyrpides N.C."/>
            <person name="Shapiro N."/>
            <person name="Eloe-Fadrosh E.A."/>
            <person name="Pietrasiak N."/>
        </authorList>
    </citation>
    <scope>NUCLEOTIDE SEQUENCE</scope>
    <source>
        <strain evidence="2">CPER-KK1</strain>
    </source>
</reference>
<accession>A0A951PJR4</accession>